<reference evidence="1 2" key="2">
    <citation type="submission" date="2018-10" db="EMBL/GenBank/DDBJ databases">
        <authorList>
            <consortium name="Pathogen Informatics"/>
        </authorList>
    </citation>
    <scope>NUCLEOTIDE SEQUENCE [LARGE SCALE GENOMIC DNA]</scope>
</reference>
<dbReference type="AlphaFoldDB" id="A0A0N4VI25"/>
<evidence type="ECO:0000313" key="1">
    <source>
        <dbReference type="EMBL" id="VDD95070.1"/>
    </source>
</evidence>
<protein>
    <submittedName>
        <fullName evidence="1 3">Uncharacterized protein</fullName>
    </submittedName>
</protein>
<evidence type="ECO:0000313" key="2">
    <source>
        <dbReference type="Proteomes" id="UP000274131"/>
    </source>
</evidence>
<name>A0A0N4VI25_ENTVE</name>
<dbReference type="EMBL" id="UXUI01010316">
    <property type="protein sequence ID" value="VDD95070.1"/>
    <property type="molecule type" value="Genomic_DNA"/>
</dbReference>
<dbReference type="Proteomes" id="UP000274131">
    <property type="component" value="Unassembled WGS sequence"/>
</dbReference>
<evidence type="ECO:0000313" key="3">
    <source>
        <dbReference type="WBParaSite" id="EVEC_0001047601-mRNA-1"/>
    </source>
</evidence>
<organism evidence="3">
    <name type="scientific">Enterobius vermicularis</name>
    <name type="common">Human pinworm</name>
    <dbReference type="NCBI Taxonomy" id="51028"/>
    <lineage>
        <taxon>Eukaryota</taxon>
        <taxon>Metazoa</taxon>
        <taxon>Ecdysozoa</taxon>
        <taxon>Nematoda</taxon>
        <taxon>Chromadorea</taxon>
        <taxon>Rhabditida</taxon>
        <taxon>Spirurina</taxon>
        <taxon>Oxyuridomorpha</taxon>
        <taxon>Oxyuroidea</taxon>
        <taxon>Oxyuridae</taxon>
        <taxon>Enterobius</taxon>
    </lineage>
</organism>
<dbReference type="OrthoDB" id="6508726at2759"/>
<reference evidence="3" key="1">
    <citation type="submission" date="2017-02" db="UniProtKB">
        <authorList>
            <consortium name="WormBaseParasite"/>
        </authorList>
    </citation>
    <scope>IDENTIFICATION</scope>
</reference>
<dbReference type="WBParaSite" id="EVEC_0001047601-mRNA-1">
    <property type="protein sequence ID" value="EVEC_0001047601-mRNA-1"/>
    <property type="gene ID" value="EVEC_0001047601"/>
</dbReference>
<proteinExistence type="predicted"/>
<gene>
    <name evidence="1" type="ORF">EVEC_LOCUS9821</name>
</gene>
<sequence length="137" mass="15869">MENDNLHEYRTLCAIRLRRLERCKKAKSFCSLEDEYNGFGMPTVSATKCRSQTNEMVMREHRNAAAVSRNYSFTQQSTPTTWQNSAATELRPIQVNNDENVGPVSNNKFEVLRQSLVSQYFNILSYLSENYFCLSFS</sequence>
<accession>A0A0N4VI25</accession>
<keyword evidence="2" id="KW-1185">Reference proteome</keyword>